<sequence length="93" mass="10985">TRSGYAKWQRCLEHIEQAERQDGIRYDFIVRTRPDLYFAKAMPSPKKLPRDTILINPYYECLNYGISDLFAIIPRALADPYMRVAYIPNLPFK</sequence>
<comment type="caution">
    <text evidence="1">The sequence shown here is derived from an EMBL/GenBank/DDBJ whole genome shotgun (WGS) entry which is preliminary data.</text>
</comment>
<organism evidence="1 2">
    <name type="scientific">Adineta steineri</name>
    <dbReference type="NCBI Taxonomy" id="433720"/>
    <lineage>
        <taxon>Eukaryota</taxon>
        <taxon>Metazoa</taxon>
        <taxon>Spiralia</taxon>
        <taxon>Gnathifera</taxon>
        <taxon>Rotifera</taxon>
        <taxon>Eurotatoria</taxon>
        <taxon>Bdelloidea</taxon>
        <taxon>Adinetida</taxon>
        <taxon>Adinetidae</taxon>
        <taxon>Adineta</taxon>
    </lineage>
</organism>
<protein>
    <submittedName>
        <fullName evidence="1">Uncharacterized protein</fullName>
    </submittedName>
</protein>
<feature type="non-terminal residue" evidence="1">
    <location>
        <position position="93"/>
    </location>
</feature>
<dbReference type="EMBL" id="CAJOBB010012426">
    <property type="protein sequence ID" value="CAF4276079.1"/>
    <property type="molecule type" value="Genomic_DNA"/>
</dbReference>
<evidence type="ECO:0000313" key="2">
    <source>
        <dbReference type="Proteomes" id="UP000663868"/>
    </source>
</evidence>
<reference evidence="1" key="1">
    <citation type="submission" date="2021-02" db="EMBL/GenBank/DDBJ databases">
        <authorList>
            <person name="Nowell W R."/>
        </authorList>
    </citation>
    <scope>NUCLEOTIDE SEQUENCE</scope>
</reference>
<proteinExistence type="predicted"/>
<dbReference type="AlphaFoldDB" id="A0A820GFG4"/>
<feature type="non-terminal residue" evidence="1">
    <location>
        <position position="1"/>
    </location>
</feature>
<dbReference type="Proteomes" id="UP000663868">
    <property type="component" value="Unassembled WGS sequence"/>
</dbReference>
<accession>A0A820GFG4</accession>
<evidence type="ECO:0000313" key="1">
    <source>
        <dbReference type="EMBL" id="CAF4276079.1"/>
    </source>
</evidence>
<name>A0A820GFG4_9BILA</name>
<gene>
    <name evidence="1" type="ORF">KXQ929_LOCUS44164</name>
</gene>